<evidence type="ECO:0000256" key="1">
    <source>
        <dbReference type="ARBA" id="ARBA00004467"/>
    </source>
</evidence>
<dbReference type="InterPro" id="IPR009001">
    <property type="entry name" value="Transl_elong_EF1A/Init_IF2_C"/>
</dbReference>
<dbReference type="NCBIfam" id="TIGR00231">
    <property type="entry name" value="small_GTP"/>
    <property type="match status" value="1"/>
</dbReference>
<dbReference type="NCBIfam" id="NF009373">
    <property type="entry name" value="PRK12736.1"/>
    <property type="match status" value="1"/>
</dbReference>
<keyword evidence="6" id="KW-0933">Apicoplast</keyword>
<keyword evidence="3" id="KW-0934">Plastid</keyword>
<dbReference type="Gene3D" id="2.40.30.10">
    <property type="entry name" value="Translation factors"/>
    <property type="match status" value="2"/>
</dbReference>
<dbReference type="GO" id="GO:0005739">
    <property type="term" value="C:mitochondrion"/>
    <property type="evidence" value="ECO:0007669"/>
    <property type="project" value="TreeGrafter"/>
</dbReference>
<evidence type="ECO:0000259" key="10">
    <source>
        <dbReference type="PROSITE" id="PS51722"/>
    </source>
</evidence>
<dbReference type="SUPFAM" id="SSF50447">
    <property type="entry name" value="Translation proteins"/>
    <property type="match status" value="1"/>
</dbReference>
<dbReference type="PRINTS" id="PR00315">
    <property type="entry name" value="ELONGATNFCT"/>
</dbReference>
<dbReference type="SUPFAM" id="SSF52540">
    <property type="entry name" value="P-loop containing nucleoside triphosphate hydrolases"/>
    <property type="match status" value="1"/>
</dbReference>
<accession>A0A3S5HKQ4</accession>
<dbReference type="NCBIfam" id="TIGR00485">
    <property type="entry name" value="EF-Tu"/>
    <property type="match status" value="1"/>
</dbReference>
<dbReference type="Pfam" id="PF03144">
    <property type="entry name" value="GTP_EFTU_D2"/>
    <property type="match status" value="1"/>
</dbReference>
<evidence type="ECO:0000256" key="7">
    <source>
        <dbReference type="ARBA" id="ARBA00022917"/>
    </source>
</evidence>
<dbReference type="SUPFAM" id="SSF50465">
    <property type="entry name" value="EF-Tu/eEF-1alpha/eIF2-gamma C-terminal domain"/>
    <property type="match status" value="1"/>
</dbReference>
<evidence type="ECO:0000256" key="6">
    <source>
        <dbReference type="ARBA" id="ARBA00022887"/>
    </source>
</evidence>
<dbReference type="InterPro" id="IPR033720">
    <property type="entry name" value="EFTU_2"/>
</dbReference>
<dbReference type="GO" id="GO:0020011">
    <property type="term" value="C:apicoplast"/>
    <property type="evidence" value="ECO:0007669"/>
    <property type="project" value="UniProtKB-SubCell"/>
</dbReference>
<dbReference type="Pfam" id="PF03143">
    <property type="entry name" value="GTP_EFTU_D3"/>
    <property type="match status" value="1"/>
</dbReference>
<dbReference type="Gene3D" id="3.40.50.300">
    <property type="entry name" value="P-loop containing nucleotide triphosphate hydrolases"/>
    <property type="match status" value="1"/>
</dbReference>
<keyword evidence="8 9" id="KW-0342">GTP-binding</keyword>
<dbReference type="GO" id="GO:0003924">
    <property type="term" value="F:GTPase activity"/>
    <property type="evidence" value="ECO:0007669"/>
    <property type="project" value="UniProtKB-UniRule"/>
</dbReference>
<dbReference type="InterPro" id="IPR041709">
    <property type="entry name" value="EF-Tu_GTP-bd"/>
</dbReference>
<comment type="similarity">
    <text evidence="2 9">Belongs to the TRAFAC class translation factor GTPase superfamily. Classic translation factor GTPase family. EF-Tu/EF-1A subfamily.</text>
</comment>
<proteinExistence type="inferred from homology"/>
<dbReference type="NCBIfam" id="NF000766">
    <property type="entry name" value="PRK00049.1"/>
    <property type="match status" value="1"/>
</dbReference>
<dbReference type="PROSITE" id="PS51722">
    <property type="entry name" value="G_TR_2"/>
    <property type="match status" value="1"/>
</dbReference>
<dbReference type="InterPro" id="IPR004541">
    <property type="entry name" value="Transl_elong_EFTu/EF1A_bac/org"/>
</dbReference>
<dbReference type="FunFam" id="3.40.50.300:FF:000003">
    <property type="entry name" value="Elongation factor Tu"/>
    <property type="match status" value="1"/>
</dbReference>
<evidence type="ECO:0000256" key="3">
    <source>
        <dbReference type="ARBA" id="ARBA00022640"/>
    </source>
</evidence>
<evidence type="ECO:0000256" key="2">
    <source>
        <dbReference type="ARBA" id="ARBA00007249"/>
    </source>
</evidence>
<dbReference type="CDD" id="cd03707">
    <property type="entry name" value="EFTU_III"/>
    <property type="match status" value="1"/>
</dbReference>
<dbReference type="FunFam" id="2.40.30.10:FF:000001">
    <property type="entry name" value="Elongation factor Tu"/>
    <property type="match status" value="1"/>
</dbReference>
<dbReference type="CDD" id="cd03697">
    <property type="entry name" value="EFTU_II"/>
    <property type="match status" value="1"/>
</dbReference>
<dbReference type="AlphaFoldDB" id="A0A3S5HKQ4"/>
<dbReference type="PANTHER" id="PTHR43721">
    <property type="entry name" value="ELONGATION FACTOR TU-RELATED"/>
    <property type="match status" value="1"/>
</dbReference>
<dbReference type="InterPro" id="IPR005225">
    <property type="entry name" value="Small_GTP-bd"/>
</dbReference>
<dbReference type="InterPro" id="IPR027417">
    <property type="entry name" value="P-loop_NTPase"/>
</dbReference>
<evidence type="ECO:0000313" key="11">
    <source>
        <dbReference type="EMBL" id="AZL34670.1"/>
    </source>
</evidence>
<dbReference type="HAMAP" id="MF_00118_B">
    <property type="entry name" value="EF_Tu_B"/>
    <property type="match status" value="1"/>
</dbReference>
<dbReference type="CDD" id="cd01884">
    <property type="entry name" value="EF_Tu"/>
    <property type="match status" value="1"/>
</dbReference>
<dbReference type="GO" id="GO:0005525">
    <property type="term" value="F:GTP binding"/>
    <property type="evidence" value="ECO:0007669"/>
    <property type="project" value="UniProtKB-UniRule"/>
</dbReference>
<dbReference type="InterPro" id="IPR000795">
    <property type="entry name" value="T_Tr_GTP-bd_dom"/>
</dbReference>
<keyword evidence="5 9" id="KW-0251">Elongation factor</keyword>
<comment type="function">
    <text evidence="9">This protein promotes the GTP-dependent binding of aminoacyl-tRNA to the A-site of ribosomes during protein biosynthesis.</text>
</comment>
<dbReference type="GO" id="GO:0003746">
    <property type="term" value="F:translation elongation factor activity"/>
    <property type="evidence" value="ECO:0007669"/>
    <property type="project" value="UniProtKB-UniRule"/>
</dbReference>
<keyword evidence="4 9" id="KW-0547">Nucleotide-binding</keyword>
<evidence type="ECO:0000256" key="4">
    <source>
        <dbReference type="ARBA" id="ARBA00022741"/>
    </source>
</evidence>
<evidence type="ECO:0000256" key="8">
    <source>
        <dbReference type="ARBA" id="ARBA00023134"/>
    </source>
</evidence>
<dbReference type="InterPro" id="IPR031157">
    <property type="entry name" value="G_TR_CS"/>
</dbReference>
<dbReference type="InterPro" id="IPR050055">
    <property type="entry name" value="EF-Tu_GTPase"/>
</dbReference>
<keyword evidence="7" id="KW-0648">Protein biosynthesis</keyword>
<protein>
    <recommendedName>
        <fullName evidence="9">Elongation factor Tu</fullName>
    </recommendedName>
</protein>
<organism evidence="11">
    <name type="scientific">Hepatozoon canis</name>
    <dbReference type="NCBI Taxonomy" id="110120"/>
    <lineage>
        <taxon>Eukaryota</taxon>
        <taxon>Sar</taxon>
        <taxon>Alveolata</taxon>
        <taxon>Apicomplexa</taxon>
        <taxon>Adeleorina</taxon>
        <taxon>Hepatozoidae</taxon>
        <taxon>Hepatozoon</taxon>
    </lineage>
</organism>
<dbReference type="GO" id="GO:0070125">
    <property type="term" value="P:mitochondrial translational elongation"/>
    <property type="evidence" value="ECO:0007669"/>
    <property type="project" value="TreeGrafter"/>
</dbReference>
<evidence type="ECO:0000256" key="5">
    <source>
        <dbReference type="ARBA" id="ARBA00022768"/>
    </source>
</evidence>
<dbReference type="NCBIfam" id="NF009372">
    <property type="entry name" value="PRK12735.1"/>
    <property type="match status" value="1"/>
</dbReference>
<sequence>MIKLPFVRNKPHVNIGTIGHVDHGKTSLTSVITRLLSIMNKSTKAVSYKEIDSSKEEQIRGITIQATHVEYETNLRHYAHIDCPGHSDYIKNMIIGASQMDGAILVVSAVEGPMPQTREHILLASQIGIKKLIVFINKVDLITDLEILDLVEIEVRSLLNEYGFYEKNIPFINGSALKANEDLQSVKDLRDTSSIWVSKILDLIYAIDKYIPTPSRSDVLPYLMSIENIFSIQGRGTVVTGRIERGVIEVNDLVEIVGYTVNKTVTAVSIEMFQRTLTKGLPGDNIGVLLRGIQKDEVKRGMVLSKPGTIDSHNVFEAEVYILKPEEGGRKKPFMIGYKPQFFIRTVDITGVINKVISNSSDNSDSMVLPGDRVHLEIILLYKIALEEKTRFSIREGGKTIGAGIVTLLK</sequence>
<dbReference type="PANTHER" id="PTHR43721:SF22">
    <property type="entry name" value="ELONGATION FACTOR TU, MITOCHONDRIAL"/>
    <property type="match status" value="1"/>
</dbReference>
<dbReference type="PROSITE" id="PS00301">
    <property type="entry name" value="G_TR_1"/>
    <property type="match status" value="1"/>
</dbReference>
<dbReference type="InterPro" id="IPR004161">
    <property type="entry name" value="EFTu-like_2"/>
</dbReference>
<dbReference type="InterPro" id="IPR009000">
    <property type="entry name" value="Transl_B-barrel_sf"/>
</dbReference>
<comment type="subcellular location">
    <subcellularLocation>
        <location evidence="1">Plastid</location>
        <location evidence="1">Apicoplast</location>
    </subcellularLocation>
</comment>
<name>A0A3S5HKQ4_9APIC</name>
<evidence type="ECO:0000256" key="9">
    <source>
        <dbReference type="RuleBase" id="RU000325"/>
    </source>
</evidence>
<dbReference type="InterPro" id="IPR004160">
    <property type="entry name" value="Transl_elong_EFTu/EF1A_C"/>
</dbReference>
<dbReference type="Pfam" id="PF00009">
    <property type="entry name" value="GTP_EFTU"/>
    <property type="match status" value="1"/>
</dbReference>
<reference evidence="11" key="1">
    <citation type="journal article" date="2018" name="Int. J. Parasitol.">
        <title>Next generation sequencing from Hepatozoon canis (Apicomplexa: Coccidia: Adeleorina): Complete apicoplast genome and multiple mitochondrion-associated sequences.</title>
        <authorList>
            <person name="Leveille A.N."/>
            <person name="Baneth G."/>
            <person name="Barta J.R."/>
        </authorList>
    </citation>
    <scope>NUCLEOTIDE SEQUENCE</scope>
</reference>
<dbReference type="EMBL" id="MH557086">
    <property type="protein sequence ID" value="AZL34670.1"/>
    <property type="molecule type" value="Genomic_DNA"/>
</dbReference>
<feature type="domain" description="Tr-type G" evidence="10">
    <location>
        <begin position="10"/>
        <end position="215"/>
    </location>
</feature>